<keyword evidence="2" id="KW-1185">Reference proteome</keyword>
<dbReference type="Proteomes" id="UP001234989">
    <property type="component" value="Chromosome 7"/>
</dbReference>
<name>A0AAF0ZE44_SOLVR</name>
<dbReference type="AlphaFoldDB" id="A0AAF0ZE44"/>
<protein>
    <submittedName>
        <fullName evidence="1">Uncharacterized protein</fullName>
    </submittedName>
</protein>
<organism evidence="1 2">
    <name type="scientific">Solanum verrucosum</name>
    <dbReference type="NCBI Taxonomy" id="315347"/>
    <lineage>
        <taxon>Eukaryota</taxon>
        <taxon>Viridiplantae</taxon>
        <taxon>Streptophyta</taxon>
        <taxon>Embryophyta</taxon>
        <taxon>Tracheophyta</taxon>
        <taxon>Spermatophyta</taxon>
        <taxon>Magnoliopsida</taxon>
        <taxon>eudicotyledons</taxon>
        <taxon>Gunneridae</taxon>
        <taxon>Pentapetalae</taxon>
        <taxon>asterids</taxon>
        <taxon>lamiids</taxon>
        <taxon>Solanales</taxon>
        <taxon>Solanaceae</taxon>
        <taxon>Solanoideae</taxon>
        <taxon>Solaneae</taxon>
        <taxon>Solanum</taxon>
    </lineage>
</organism>
<feature type="non-terminal residue" evidence="1">
    <location>
        <position position="1"/>
    </location>
</feature>
<reference evidence="1" key="1">
    <citation type="submission" date="2023-08" db="EMBL/GenBank/DDBJ databases">
        <title>A de novo genome assembly of Solanum verrucosum Schlechtendal, a Mexican diploid species geographically isolated from the other diploid A-genome species in potato relatives.</title>
        <authorList>
            <person name="Hosaka K."/>
        </authorList>
    </citation>
    <scope>NUCLEOTIDE SEQUENCE</scope>
    <source>
        <tissue evidence="1">Young leaves</tissue>
    </source>
</reference>
<proteinExistence type="predicted"/>
<accession>A0AAF0ZE44</accession>
<gene>
    <name evidence="1" type="ORF">MTR67_030917</name>
</gene>
<sequence length="120" mass="14889">DNTRKNRTTRRDTKDRDTEILCKKADYWNSYYFERVNNQLFKWKFSMELGKRTNYDIFKLQRNQRSRYGRNTTMNIKLIKTRTTTNYKGNTKEFYFTRDNDKLLQNYWTQIPRPSMLEVL</sequence>
<dbReference type="EMBL" id="CP133618">
    <property type="protein sequence ID" value="WMV37532.1"/>
    <property type="molecule type" value="Genomic_DNA"/>
</dbReference>
<evidence type="ECO:0000313" key="1">
    <source>
        <dbReference type="EMBL" id="WMV37532.1"/>
    </source>
</evidence>
<evidence type="ECO:0000313" key="2">
    <source>
        <dbReference type="Proteomes" id="UP001234989"/>
    </source>
</evidence>